<sequence>MKLFIRLLALCLLSAHGLSTTSVLITGAGGKTGRLVFEKLNKMDGYTPIGMVRSPKKMKMLKKMGAGDDQVVMGDIFDADALQGAMKGCEALIVVTSAVPVLLKRSLFKMMGKKLLGKEVGRPQFKWSAKDGFPEKVDFEGQLLQFKAAKAAGVEKVIVVSSMGGTQDDNFLNSIGKKEDGSEGDILKWKRKAEEELIVSGMKYAIIHPGGLTDKPAKSRKLVIDVDDKLLERKKRSIYRGDVATLCLAALKAEESFALDVISEEVEDGDEGLQSAALALGEFLDKGVSYKY</sequence>
<proteinExistence type="predicted"/>
<accession>A0A9W7G7C4</accession>
<evidence type="ECO:0000259" key="2">
    <source>
        <dbReference type="Pfam" id="PF13460"/>
    </source>
</evidence>
<feature type="signal peptide" evidence="1">
    <location>
        <begin position="1"/>
        <end position="19"/>
    </location>
</feature>
<dbReference type="EMBL" id="BRYA01000053">
    <property type="protein sequence ID" value="GMI35275.1"/>
    <property type="molecule type" value="Genomic_DNA"/>
</dbReference>
<dbReference type="CDD" id="cd05243">
    <property type="entry name" value="SDR_a5"/>
    <property type="match status" value="1"/>
</dbReference>
<dbReference type="PANTHER" id="PTHR14194">
    <property type="entry name" value="NITROGEN METABOLIC REGULATION PROTEIN NMR-RELATED"/>
    <property type="match status" value="1"/>
</dbReference>
<evidence type="ECO:0000313" key="4">
    <source>
        <dbReference type="Proteomes" id="UP001165065"/>
    </source>
</evidence>
<dbReference type="InterPro" id="IPR044163">
    <property type="entry name" value="SARED1-like"/>
</dbReference>
<dbReference type="Gene3D" id="3.40.50.720">
    <property type="entry name" value="NAD(P)-binding Rossmann-like Domain"/>
    <property type="match status" value="1"/>
</dbReference>
<dbReference type="Proteomes" id="UP001165065">
    <property type="component" value="Unassembled WGS sequence"/>
</dbReference>
<protein>
    <recommendedName>
        <fullName evidence="2">NAD(P)-binding domain-containing protein</fullName>
    </recommendedName>
</protein>
<dbReference type="Pfam" id="PF13460">
    <property type="entry name" value="NAD_binding_10"/>
    <property type="match status" value="1"/>
</dbReference>
<dbReference type="AlphaFoldDB" id="A0A9W7G7C4"/>
<dbReference type="SUPFAM" id="SSF51735">
    <property type="entry name" value="NAD(P)-binding Rossmann-fold domains"/>
    <property type="match status" value="1"/>
</dbReference>
<keyword evidence="1" id="KW-0732">Signal</keyword>
<dbReference type="PANTHER" id="PTHR14194:SF86">
    <property type="entry name" value="OS05G0110300 PROTEIN"/>
    <property type="match status" value="1"/>
</dbReference>
<evidence type="ECO:0000256" key="1">
    <source>
        <dbReference type="SAM" id="SignalP"/>
    </source>
</evidence>
<comment type="caution">
    <text evidence="3">The sequence shown here is derived from an EMBL/GenBank/DDBJ whole genome shotgun (WGS) entry which is preliminary data.</text>
</comment>
<name>A0A9W7G7C4_9STRA</name>
<evidence type="ECO:0000313" key="3">
    <source>
        <dbReference type="EMBL" id="GMI35275.1"/>
    </source>
</evidence>
<dbReference type="GO" id="GO:0016491">
    <property type="term" value="F:oxidoreductase activity"/>
    <property type="evidence" value="ECO:0007669"/>
    <property type="project" value="InterPro"/>
</dbReference>
<organism evidence="3 4">
    <name type="scientific">Triparma columacea</name>
    <dbReference type="NCBI Taxonomy" id="722753"/>
    <lineage>
        <taxon>Eukaryota</taxon>
        <taxon>Sar</taxon>
        <taxon>Stramenopiles</taxon>
        <taxon>Ochrophyta</taxon>
        <taxon>Bolidophyceae</taxon>
        <taxon>Parmales</taxon>
        <taxon>Triparmaceae</taxon>
        <taxon>Triparma</taxon>
    </lineage>
</organism>
<keyword evidence="4" id="KW-1185">Reference proteome</keyword>
<dbReference type="InterPro" id="IPR016040">
    <property type="entry name" value="NAD(P)-bd_dom"/>
</dbReference>
<dbReference type="OrthoDB" id="419598at2759"/>
<gene>
    <name evidence="3" type="ORF">TrCOL_g3779</name>
</gene>
<reference evidence="4" key="1">
    <citation type="journal article" date="2023" name="Commun. Biol.">
        <title>Genome analysis of Parmales, the sister group of diatoms, reveals the evolutionary specialization of diatoms from phago-mixotrophs to photoautotrophs.</title>
        <authorList>
            <person name="Ban H."/>
            <person name="Sato S."/>
            <person name="Yoshikawa S."/>
            <person name="Yamada K."/>
            <person name="Nakamura Y."/>
            <person name="Ichinomiya M."/>
            <person name="Sato N."/>
            <person name="Blanc-Mathieu R."/>
            <person name="Endo H."/>
            <person name="Kuwata A."/>
            <person name="Ogata H."/>
        </authorList>
    </citation>
    <scope>NUCLEOTIDE SEQUENCE [LARGE SCALE GENOMIC DNA]</scope>
</reference>
<feature type="domain" description="NAD(P)-binding" evidence="2">
    <location>
        <begin position="27"/>
        <end position="253"/>
    </location>
</feature>
<dbReference type="InterPro" id="IPR036291">
    <property type="entry name" value="NAD(P)-bd_dom_sf"/>
</dbReference>
<feature type="chain" id="PRO_5044758773" description="NAD(P)-binding domain-containing protein" evidence="1">
    <location>
        <begin position="20"/>
        <end position="292"/>
    </location>
</feature>